<evidence type="ECO:0000313" key="5">
    <source>
        <dbReference type="EMBL" id="AWI55627.1"/>
    </source>
</evidence>
<dbReference type="PRINTS" id="PR00032">
    <property type="entry name" value="HTHARAC"/>
</dbReference>
<evidence type="ECO:0000259" key="4">
    <source>
        <dbReference type="PROSITE" id="PS01124"/>
    </source>
</evidence>
<accession>A0A2U8FXK6</accession>
<dbReference type="PANTHER" id="PTHR47894">
    <property type="entry name" value="HTH-TYPE TRANSCRIPTIONAL REGULATOR GADX"/>
    <property type="match status" value="1"/>
</dbReference>
<geneLocation type="plasmid" evidence="6">
    <name>ptb101</name>
</geneLocation>
<dbReference type="GO" id="GO:0003700">
    <property type="term" value="F:DNA-binding transcription factor activity"/>
    <property type="evidence" value="ECO:0007669"/>
    <property type="project" value="InterPro"/>
</dbReference>
<proteinExistence type="predicted"/>
<dbReference type="InterPro" id="IPR018060">
    <property type="entry name" value="HTH_AraC"/>
</dbReference>
<dbReference type="AlphaFoldDB" id="A0A2U8FXK6"/>
<evidence type="ECO:0000256" key="2">
    <source>
        <dbReference type="ARBA" id="ARBA00023125"/>
    </source>
</evidence>
<keyword evidence="5" id="KW-0614">Plasmid</keyword>
<evidence type="ECO:0000256" key="3">
    <source>
        <dbReference type="ARBA" id="ARBA00023163"/>
    </source>
</evidence>
<gene>
    <name evidence="5" type="ORF">DEH84_18795</name>
</gene>
<organism evidence="5 6">
    <name type="scientific">Aquabacterium olei</name>
    <dbReference type="NCBI Taxonomy" id="1296669"/>
    <lineage>
        <taxon>Bacteria</taxon>
        <taxon>Pseudomonadati</taxon>
        <taxon>Pseudomonadota</taxon>
        <taxon>Betaproteobacteria</taxon>
        <taxon>Burkholderiales</taxon>
        <taxon>Aquabacterium</taxon>
    </lineage>
</organism>
<reference evidence="5 6" key="1">
    <citation type="submission" date="2018-05" db="EMBL/GenBank/DDBJ databases">
        <title>complete genome sequence of Aquabacterium olei NBRC 110486.</title>
        <authorList>
            <person name="Tang B."/>
            <person name="Chang J."/>
            <person name="Zhang L."/>
            <person name="Yang H."/>
        </authorList>
    </citation>
    <scope>NUCLEOTIDE SEQUENCE [LARGE SCALE GENOMIC DNA]</scope>
    <source>
        <strain evidence="5 6">NBRC 110486</strain>
        <plasmid evidence="6">Plasmid ptb101</plasmid>
    </source>
</reference>
<dbReference type="GO" id="GO:0005829">
    <property type="term" value="C:cytosol"/>
    <property type="evidence" value="ECO:0007669"/>
    <property type="project" value="TreeGrafter"/>
</dbReference>
<name>A0A2U8FXK6_9BURK</name>
<dbReference type="KEGG" id="aon:DEH84_18795"/>
<sequence length="344" mass="37944">MRFLDFNRSAASVRILVEFGRERGLKPAQLLAGSGLKERDLINPNVELNASQELRAVENLIRACPQSGLGLEVGMRYNFASYGFWGLGLLSSATAADALALALRFIPLTFAYCHISSSLDDEWCTVSFDEPELDLAVQRFLVERDVAAAARLIKETFGSRFVLSKFLLKSTSCVDEAMCTAIENEVGVRPQLGARSNSLSFDRRLLSLALPQANPITVAMCEKACEELIERRRVRSDTAERVRQYLAMTPLHAAPDLAQVADWIGISDRTLKRRLQDEGTTFRALTAEVRGGQAKELLADERLSLTDIAERMGFSDLSSFSQAFKRWFGVAPSALRGDARGGDG</sequence>
<protein>
    <submittedName>
        <fullName evidence="5">AraC family transcriptional regulator</fullName>
    </submittedName>
</protein>
<dbReference type="GO" id="GO:0000976">
    <property type="term" value="F:transcription cis-regulatory region binding"/>
    <property type="evidence" value="ECO:0007669"/>
    <property type="project" value="TreeGrafter"/>
</dbReference>
<dbReference type="PANTHER" id="PTHR47894:SF1">
    <property type="entry name" value="HTH-TYPE TRANSCRIPTIONAL REGULATOR VQSM"/>
    <property type="match status" value="1"/>
</dbReference>
<dbReference type="Pfam" id="PF12833">
    <property type="entry name" value="HTH_18"/>
    <property type="match status" value="1"/>
</dbReference>
<dbReference type="InterPro" id="IPR009057">
    <property type="entry name" value="Homeodomain-like_sf"/>
</dbReference>
<dbReference type="PROSITE" id="PS01124">
    <property type="entry name" value="HTH_ARAC_FAMILY_2"/>
    <property type="match status" value="1"/>
</dbReference>
<dbReference type="OrthoDB" id="6506763at2"/>
<dbReference type="InterPro" id="IPR032687">
    <property type="entry name" value="AraC-type_N"/>
</dbReference>
<dbReference type="SUPFAM" id="SSF46689">
    <property type="entry name" value="Homeodomain-like"/>
    <property type="match status" value="1"/>
</dbReference>
<dbReference type="Gene3D" id="1.10.10.60">
    <property type="entry name" value="Homeodomain-like"/>
    <property type="match status" value="1"/>
</dbReference>
<evidence type="ECO:0000256" key="1">
    <source>
        <dbReference type="ARBA" id="ARBA00023015"/>
    </source>
</evidence>
<dbReference type="RefSeq" id="WP_109038737.1">
    <property type="nucleotide sequence ID" value="NZ_CP029211.1"/>
</dbReference>
<keyword evidence="6" id="KW-1185">Reference proteome</keyword>
<keyword evidence="3" id="KW-0804">Transcription</keyword>
<dbReference type="Pfam" id="PF12625">
    <property type="entry name" value="Arabinose_bd"/>
    <property type="match status" value="1"/>
</dbReference>
<keyword evidence="1" id="KW-0805">Transcription regulation</keyword>
<dbReference type="InterPro" id="IPR020449">
    <property type="entry name" value="Tscrpt_reg_AraC-type_HTH"/>
</dbReference>
<feature type="domain" description="HTH araC/xylS-type" evidence="4">
    <location>
        <begin position="240"/>
        <end position="338"/>
    </location>
</feature>
<dbReference type="EMBL" id="CP029211">
    <property type="protein sequence ID" value="AWI55627.1"/>
    <property type="molecule type" value="Genomic_DNA"/>
</dbReference>
<evidence type="ECO:0000313" key="6">
    <source>
        <dbReference type="Proteomes" id="UP000244892"/>
    </source>
</evidence>
<dbReference type="Proteomes" id="UP000244892">
    <property type="component" value="Plasmid pTB101"/>
</dbReference>
<keyword evidence="2" id="KW-0238">DNA-binding</keyword>
<dbReference type="SMART" id="SM00342">
    <property type="entry name" value="HTH_ARAC"/>
    <property type="match status" value="1"/>
</dbReference>